<dbReference type="GO" id="GO:0032259">
    <property type="term" value="P:methylation"/>
    <property type="evidence" value="ECO:0007669"/>
    <property type="project" value="UniProtKB-KW"/>
</dbReference>
<gene>
    <name evidence="3" type="ORF">FHX37_2985</name>
</gene>
<dbReference type="Gene3D" id="3.40.50.150">
    <property type="entry name" value="Vaccinia Virus protein VP39"/>
    <property type="match status" value="1"/>
</dbReference>
<dbReference type="Pfam" id="PF18096">
    <property type="entry name" value="Thump_like"/>
    <property type="match status" value="1"/>
</dbReference>
<keyword evidence="3" id="KW-0489">Methyltransferase</keyword>
<dbReference type="SUPFAM" id="SSF53335">
    <property type="entry name" value="S-adenosyl-L-methionine-dependent methyltransferases"/>
    <property type="match status" value="1"/>
</dbReference>
<evidence type="ECO:0000313" key="3">
    <source>
        <dbReference type="EMBL" id="TQN32992.1"/>
    </source>
</evidence>
<dbReference type="InterPro" id="IPR041497">
    <property type="entry name" value="Thump-like"/>
</dbReference>
<dbReference type="GO" id="GO:0008168">
    <property type="term" value="F:methyltransferase activity"/>
    <property type="evidence" value="ECO:0007669"/>
    <property type="project" value="UniProtKB-KW"/>
</dbReference>
<evidence type="ECO:0000259" key="2">
    <source>
        <dbReference type="Pfam" id="PF18096"/>
    </source>
</evidence>
<proteinExistence type="predicted"/>
<dbReference type="CDD" id="cd02440">
    <property type="entry name" value="AdoMet_MTases"/>
    <property type="match status" value="1"/>
</dbReference>
<dbReference type="InterPro" id="IPR041698">
    <property type="entry name" value="Methyltransf_25"/>
</dbReference>
<accession>A0A543NMD1</accession>
<keyword evidence="3" id="KW-0808">Transferase</keyword>
<comment type="caution">
    <text evidence="3">The sequence shown here is derived from an EMBL/GenBank/DDBJ whole genome shotgun (WGS) entry which is preliminary data.</text>
</comment>
<dbReference type="AlphaFoldDB" id="A0A543NMD1"/>
<dbReference type="OrthoDB" id="9810570at2"/>
<keyword evidence="4" id="KW-1185">Reference proteome</keyword>
<protein>
    <submittedName>
        <fullName evidence="3">Methyltransferase family protein</fullName>
    </submittedName>
</protein>
<dbReference type="Proteomes" id="UP000317422">
    <property type="component" value="Unassembled WGS sequence"/>
</dbReference>
<organism evidence="3 4">
    <name type="scientific">Haloactinospora alba</name>
    <dbReference type="NCBI Taxonomy" id="405555"/>
    <lineage>
        <taxon>Bacteria</taxon>
        <taxon>Bacillati</taxon>
        <taxon>Actinomycetota</taxon>
        <taxon>Actinomycetes</taxon>
        <taxon>Streptosporangiales</taxon>
        <taxon>Nocardiopsidaceae</taxon>
        <taxon>Haloactinospora</taxon>
    </lineage>
</organism>
<dbReference type="Pfam" id="PF13649">
    <property type="entry name" value="Methyltransf_25"/>
    <property type="match status" value="1"/>
</dbReference>
<sequence length="413" mass="43118">MTSDPSAALQALRTPDGQRLLGAVSAADAAADPLAAATRLRRDPHARAAAGDDGADDVAAAALTQIRLRDRARAKFGDEAEAMYFTTDGLEQATRLTVARHRAGRFASALAPGSLVADVCCGIGADTLSMARAGLAVEGVDSDPHTVAVANANIDAWGVGQRATARVADAEALDAGAYDAVFCDPARRGQRGRVFDPDAYSPPWSTVLGLARGARAACVKAAPGIPHERVPEGAHAEWVSVNGEVKEAALWFGALGGSGRRATLLREGSAEPATLTSAAEEDSAPVAAPGRYLYEPDGAVVRAHLVAAAAREVDGALLDPHIAYITADRLVATPFCRAYEVTDVLPFSAKRLRAVLRERRVGTVTIKKRGSAVDVDKLRRDLKPSGPNSAVVVLTRIDDRPVCLLCKDAASAR</sequence>
<evidence type="ECO:0000313" key="4">
    <source>
        <dbReference type="Proteomes" id="UP000317422"/>
    </source>
</evidence>
<dbReference type="PANTHER" id="PTHR14741:SF32">
    <property type="entry name" value="TRIMETHYLGUANOSINE SYNTHASE"/>
    <property type="match status" value="1"/>
</dbReference>
<dbReference type="InterPro" id="IPR029063">
    <property type="entry name" value="SAM-dependent_MTases_sf"/>
</dbReference>
<reference evidence="3 4" key="1">
    <citation type="submission" date="2019-06" db="EMBL/GenBank/DDBJ databases">
        <title>Sequencing the genomes of 1000 actinobacteria strains.</title>
        <authorList>
            <person name="Klenk H.-P."/>
        </authorList>
    </citation>
    <scope>NUCLEOTIDE SEQUENCE [LARGE SCALE GENOMIC DNA]</scope>
    <source>
        <strain evidence="3 4">DSM 45015</strain>
    </source>
</reference>
<feature type="domain" description="Methyltransferase" evidence="1">
    <location>
        <begin position="116"/>
        <end position="183"/>
    </location>
</feature>
<dbReference type="PANTHER" id="PTHR14741">
    <property type="entry name" value="S-ADENOSYLMETHIONINE-DEPENDENT METHYLTRANSFERASE RELATED"/>
    <property type="match status" value="1"/>
</dbReference>
<feature type="domain" description="THUMP-like" evidence="2">
    <location>
        <begin position="337"/>
        <end position="407"/>
    </location>
</feature>
<name>A0A543NMD1_9ACTN</name>
<dbReference type="RefSeq" id="WP_141924417.1">
    <property type="nucleotide sequence ID" value="NZ_VFQC01000001.1"/>
</dbReference>
<dbReference type="EMBL" id="VFQC01000001">
    <property type="protein sequence ID" value="TQN32992.1"/>
    <property type="molecule type" value="Genomic_DNA"/>
</dbReference>
<evidence type="ECO:0000259" key="1">
    <source>
        <dbReference type="Pfam" id="PF13649"/>
    </source>
</evidence>